<dbReference type="InterPro" id="IPR001910">
    <property type="entry name" value="Inosine/uridine_hydrolase_dom"/>
</dbReference>
<organism evidence="3 4">
    <name type="scientific">Trichogramma kaykai</name>
    <dbReference type="NCBI Taxonomy" id="54128"/>
    <lineage>
        <taxon>Eukaryota</taxon>
        <taxon>Metazoa</taxon>
        <taxon>Ecdysozoa</taxon>
        <taxon>Arthropoda</taxon>
        <taxon>Hexapoda</taxon>
        <taxon>Insecta</taxon>
        <taxon>Pterygota</taxon>
        <taxon>Neoptera</taxon>
        <taxon>Endopterygota</taxon>
        <taxon>Hymenoptera</taxon>
        <taxon>Apocrita</taxon>
        <taxon>Proctotrupomorpha</taxon>
        <taxon>Chalcidoidea</taxon>
        <taxon>Trichogrammatidae</taxon>
        <taxon>Trichogramma</taxon>
    </lineage>
</organism>
<comment type="caution">
    <text evidence="3">The sequence shown here is derived from an EMBL/GenBank/DDBJ whole genome shotgun (WGS) entry which is preliminary data.</text>
</comment>
<evidence type="ECO:0000313" key="3">
    <source>
        <dbReference type="EMBL" id="KAL3403929.1"/>
    </source>
</evidence>
<dbReference type="Proteomes" id="UP001627154">
    <property type="component" value="Unassembled WGS sequence"/>
</dbReference>
<accession>A0ABD2XFA2</accession>
<dbReference type="Gene3D" id="3.90.245.10">
    <property type="entry name" value="Ribonucleoside hydrolase-like"/>
    <property type="match status" value="1"/>
</dbReference>
<sequence>MEKFNATTYFGEDGFGDFQFDKNLTQTIDETMPAALAMIELTKKYPGEISILTIGPLTNAAQATLLDPNFAKRVKQFYSMGSRVTGSADRNGRPLQADFNFGLDPLSDAIFFNNTRQTKISILPGMAIRKHIISVKWRREEFGRINSTAVEFLNKAEKLALDKWARFDKWPPTDSVTLAVAVWPKDIVKTSSQGRMLAITCGPSKGLVNFVKNDSEGSNNIELVDDYDPVFFKKKLVDLFS</sequence>
<dbReference type="InterPro" id="IPR036452">
    <property type="entry name" value="Ribo_hydro-like"/>
</dbReference>
<dbReference type="SUPFAM" id="SSF53590">
    <property type="entry name" value="Nucleoside hydrolase"/>
    <property type="match status" value="1"/>
</dbReference>
<gene>
    <name evidence="3" type="ORF">TKK_003335</name>
</gene>
<dbReference type="Pfam" id="PF01156">
    <property type="entry name" value="IU_nuc_hydro"/>
    <property type="match status" value="1"/>
</dbReference>
<dbReference type="PANTHER" id="PTHR46190:SF1">
    <property type="entry name" value="SI:CH211-201H21.5"/>
    <property type="match status" value="1"/>
</dbReference>
<evidence type="ECO:0000259" key="2">
    <source>
        <dbReference type="Pfam" id="PF01156"/>
    </source>
</evidence>
<protein>
    <recommendedName>
        <fullName evidence="2">Inosine/uridine-preferring nucleoside hydrolase domain-containing protein</fullName>
    </recommendedName>
</protein>
<evidence type="ECO:0000313" key="4">
    <source>
        <dbReference type="Proteomes" id="UP001627154"/>
    </source>
</evidence>
<name>A0ABD2XFA2_9HYME</name>
<feature type="domain" description="Inosine/uridine-preferring nucleoside hydrolase" evidence="2">
    <location>
        <begin position="6"/>
        <end position="232"/>
    </location>
</feature>
<keyword evidence="4" id="KW-1185">Reference proteome</keyword>
<dbReference type="EMBL" id="JBJJXI010000027">
    <property type="protein sequence ID" value="KAL3403929.1"/>
    <property type="molecule type" value="Genomic_DNA"/>
</dbReference>
<reference evidence="3 4" key="1">
    <citation type="journal article" date="2024" name="bioRxiv">
        <title>A reference genome for Trichogramma kaykai: A tiny desert-dwelling parasitoid wasp with competing sex-ratio distorters.</title>
        <authorList>
            <person name="Culotta J."/>
            <person name="Lindsey A.R."/>
        </authorList>
    </citation>
    <scope>NUCLEOTIDE SEQUENCE [LARGE SCALE GENOMIC DNA]</scope>
    <source>
        <strain evidence="3 4">KSX58</strain>
    </source>
</reference>
<dbReference type="GO" id="GO:0016799">
    <property type="term" value="F:hydrolase activity, hydrolyzing N-glycosyl compounds"/>
    <property type="evidence" value="ECO:0007669"/>
    <property type="project" value="UniProtKB-ARBA"/>
</dbReference>
<evidence type="ECO:0000256" key="1">
    <source>
        <dbReference type="ARBA" id="ARBA00009176"/>
    </source>
</evidence>
<dbReference type="InterPro" id="IPR052775">
    <property type="entry name" value="IUN_hydrolase"/>
</dbReference>
<comment type="similarity">
    <text evidence="1">Belongs to the IUNH family.</text>
</comment>
<proteinExistence type="inferred from homology"/>
<dbReference type="AlphaFoldDB" id="A0ABD2XFA2"/>
<dbReference type="PANTHER" id="PTHR46190">
    <property type="entry name" value="SI:CH211-201H21.5-RELATED"/>
    <property type="match status" value="1"/>
</dbReference>